<organism evidence="5 6">
    <name type="scientific">Rhodanobacter terrae</name>
    <dbReference type="NCBI Taxonomy" id="418647"/>
    <lineage>
        <taxon>Bacteria</taxon>
        <taxon>Pseudomonadati</taxon>
        <taxon>Pseudomonadota</taxon>
        <taxon>Gammaproteobacteria</taxon>
        <taxon>Lysobacterales</taxon>
        <taxon>Rhodanobacteraceae</taxon>
        <taxon>Rhodanobacter</taxon>
    </lineage>
</organism>
<sequence length="103" mass="11129">MKKLSEAILTRDAKRDIGAEVLEAIREIKAGGGRKFTVQVSQATEARIKLGQSQADFAEMLGVSVRTLQDWEQGRREPSRAAKALLKVAAAAPKTVRKVLAAA</sequence>
<accession>A0ABW0STE3</accession>
<dbReference type="RefSeq" id="WP_377324204.1">
    <property type="nucleotide sequence ID" value="NZ_JBHSNG010000002.1"/>
</dbReference>
<dbReference type="PANTHER" id="PTHR36511">
    <property type="entry name" value="MERR FAMILY BACTERIAL REGULATORY PROTEIN"/>
    <property type="match status" value="1"/>
</dbReference>
<evidence type="ECO:0000256" key="1">
    <source>
        <dbReference type="ARBA" id="ARBA00023015"/>
    </source>
</evidence>
<dbReference type="Gene3D" id="1.10.260.40">
    <property type="entry name" value="lambda repressor-like DNA-binding domains"/>
    <property type="match status" value="1"/>
</dbReference>
<protein>
    <submittedName>
        <fullName evidence="5">Helix-turn-helix domain-containing protein</fullName>
    </submittedName>
</protein>
<comment type="caution">
    <text evidence="5">The sequence shown here is derived from an EMBL/GenBank/DDBJ whole genome shotgun (WGS) entry which is preliminary data.</text>
</comment>
<dbReference type="Pfam" id="PF01381">
    <property type="entry name" value="HTH_3"/>
    <property type="match status" value="1"/>
</dbReference>
<dbReference type="SMART" id="SM00530">
    <property type="entry name" value="HTH_XRE"/>
    <property type="match status" value="1"/>
</dbReference>
<reference evidence="6" key="1">
    <citation type="journal article" date="2019" name="Int. J. Syst. Evol. Microbiol.">
        <title>The Global Catalogue of Microorganisms (GCM) 10K type strain sequencing project: providing services to taxonomists for standard genome sequencing and annotation.</title>
        <authorList>
            <consortium name="The Broad Institute Genomics Platform"/>
            <consortium name="The Broad Institute Genome Sequencing Center for Infectious Disease"/>
            <person name="Wu L."/>
            <person name="Ma J."/>
        </authorList>
    </citation>
    <scope>NUCLEOTIDE SEQUENCE [LARGE SCALE GENOMIC DNA]</scope>
    <source>
        <strain evidence="6">CGMCC 1.13587</strain>
    </source>
</reference>
<evidence type="ECO:0000313" key="6">
    <source>
        <dbReference type="Proteomes" id="UP001596111"/>
    </source>
</evidence>
<dbReference type="InterPro" id="IPR052359">
    <property type="entry name" value="HTH-type_reg/antitoxin"/>
</dbReference>
<dbReference type="SUPFAM" id="SSF47413">
    <property type="entry name" value="lambda repressor-like DNA-binding domains"/>
    <property type="match status" value="1"/>
</dbReference>
<dbReference type="CDD" id="cd00093">
    <property type="entry name" value="HTH_XRE"/>
    <property type="match status" value="1"/>
</dbReference>
<name>A0ABW0STE3_9GAMM</name>
<dbReference type="Proteomes" id="UP001596111">
    <property type="component" value="Unassembled WGS sequence"/>
</dbReference>
<evidence type="ECO:0000313" key="5">
    <source>
        <dbReference type="EMBL" id="MFC5580058.1"/>
    </source>
</evidence>
<dbReference type="PROSITE" id="PS50943">
    <property type="entry name" value="HTH_CROC1"/>
    <property type="match status" value="1"/>
</dbReference>
<dbReference type="InterPro" id="IPR010982">
    <property type="entry name" value="Lambda_DNA-bd_dom_sf"/>
</dbReference>
<keyword evidence="2" id="KW-0238">DNA-binding</keyword>
<dbReference type="PANTHER" id="PTHR36511:SF4">
    <property type="entry name" value="ANTITOXIN MQSA"/>
    <property type="match status" value="1"/>
</dbReference>
<dbReference type="InterPro" id="IPR001387">
    <property type="entry name" value="Cro/C1-type_HTH"/>
</dbReference>
<feature type="domain" description="HTH cro/C1-type" evidence="4">
    <location>
        <begin position="45"/>
        <end position="79"/>
    </location>
</feature>
<evidence type="ECO:0000256" key="3">
    <source>
        <dbReference type="ARBA" id="ARBA00023163"/>
    </source>
</evidence>
<dbReference type="EMBL" id="JBHSNG010000002">
    <property type="protein sequence ID" value="MFC5580058.1"/>
    <property type="molecule type" value="Genomic_DNA"/>
</dbReference>
<gene>
    <name evidence="5" type="ORF">ACFPPB_02845</name>
</gene>
<keyword evidence="1" id="KW-0805">Transcription regulation</keyword>
<keyword evidence="3" id="KW-0804">Transcription</keyword>
<proteinExistence type="predicted"/>
<evidence type="ECO:0000256" key="2">
    <source>
        <dbReference type="ARBA" id="ARBA00023125"/>
    </source>
</evidence>
<evidence type="ECO:0000259" key="4">
    <source>
        <dbReference type="PROSITE" id="PS50943"/>
    </source>
</evidence>
<keyword evidence="6" id="KW-1185">Reference proteome</keyword>